<dbReference type="OrthoDB" id="9794725at2"/>
<keyword evidence="3" id="KW-1185">Reference proteome</keyword>
<comment type="caution">
    <text evidence="2">The sequence shown here is derived from an EMBL/GenBank/DDBJ whole genome shotgun (WGS) entry which is preliminary data.</text>
</comment>
<feature type="domain" description="SGNH hydrolase-type esterase" evidence="1">
    <location>
        <begin position="7"/>
        <end position="196"/>
    </location>
</feature>
<accession>A0A4V1QX72</accession>
<dbReference type="Pfam" id="PF13472">
    <property type="entry name" value="Lipase_GDSL_2"/>
    <property type="match status" value="1"/>
</dbReference>
<reference evidence="2 3" key="1">
    <citation type="submission" date="2019-01" db="EMBL/GenBank/DDBJ databases">
        <title>Agromyces.</title>
        <authorList>
            <person name="Li J."/>
        </authorList>
    </citation>
    <scope>NUCLEOTIDE SEQUENCE [LARGE SCALE GENOMIC DNA]</scope>
    <source>
        <strain evidence="2 3">DSM 15934</strain>
    </source>
</reference>
<name>A0A4V1QX72_9MICO</name>
<evidence type="ECO:0000259" key="1">
    <source>
        <dbReference type="Pfam" id="PF13472"/>
    </source>
</evidence>
<proteinExistence type="predicted"/>
<dbReference type="SUPFAM" id="SSF52266">
    <property type="entry name" value="SGNH hydrolase"/>
    <property type="match status" value="1"/>
</dbReference>
<sequence length="209" mass="22793">MTERIVFIGDSITDAEHTSDLRRLGHGYVDMIFDAFAARGADVEIVNNGIAGNRVAHLRERWQTDVLDLRPDLLTVFIGGNDTISTLFQGSPTPVADFERDLDDILTRAVAAGIPRIIVIDPFFVSDAPWAGNWKDGSEFARADLDTKRPVVRALADRHGAAFIPLQDHVTAAIAERGGAIVAPDGLHPSSFGHRLIARLWLATYDALA</sequence>
<dbReference type="InterPro" id="IPR036514">
    <property type="entry name" value="SGNH_hydro_sf"/>
</dbReference>
<evidence type="ECO:0000313" key="3">
    <source>
        <dbReference type="Proteomes" id="UP000293865"/>
    </source>
</evidence>
<dbReference type="RefSeq" id="WP_129521436.1">
    <property type="nucleotide sequence ID" value="NZ_SDPN01000026.1"/>
</dbReference>
<organism evidence="2 3">
    <name type="scientific">Agromyces albus</name>
    <dbReference type="NCBI Taxonomy" id="205332"/>
    <lineage>
        <taxon>Bacteria</taxon>
        <taxon>Bacillati</taxon>
        <taxon>Actinomycetota</taxon>
        <taxon>Actinomycetes</taxon>
        <taxon>Micrococcales</taxon>
        <taxon>Microbacteriaceae</taxon>
        <taxon>Agromyces</taxon>
    </lineage>
</organism>
<evidence type="ECO:0000313" key="2">
    <source>
        <dbReference type="EMBL" id="RXZ68646.1"/>
    </source>
</evidence>
<dbReference type="CDD" id="cd01834">
    <property type="entry name" value="SGNH_hydrolase_like_2"/>
    <property type="match status" value="1"/>
</dbReference>
<dbReference type="AlphaFoldDB" id="A0A4V1QX72"/>
<dbReference type="InterPro" id="IPR051532">
    <property type="entry name" value="Ester_Hydrolysis_Enzymes"/>
</dbReference>
<gene>
    <name evidence="2" type="ORF">ESP51_13600</name>
</gene>
<dbReference type="EMBL" id="SDPN01000026">
    <property type="protein sequence ID" value="RXZ68646.1"/>
    <property type="molecule type" value="Genomic_DNA"/>
</dbReference>
<dbReference type="GO" id="GO:0004622">
    <property type="term" value="F:phosphatidylcholine lysophospholipase activity"/>
    <property type="evidence" value="ECO:0007669"/>
    <property type="project" value="TreeGrafter"/>
</dbReference>
<dbReference type="PANTHER" id="PTHR30383:SF5">
    <property type="entry name" value="SGNH HYDROLASE-TYPE ESTERASE DOMAIN-CONTAINING PROTEIN"/>
    <property type="match status" value="1"/>
</dbReference>
<dbReference type="PANTHER" id="PTHR30383">
    <property type="entry name" value="THIOESTERASE 1/PROTEASE 1/LYSOPHOSPHOLIPASE L1"/>
    <property type="match status" value="1"/>
</dbReference>
<dbReference type="Gene3D" id="3.40.50.1110">
    <property type="entry name" value="SGNH hydrolase"/>
    <property type="match status" value="1"/>
</dbReference>
<dbReference type="Proteomes" id="UP000293865">
    <property type="component" value="Unassembled WGS sequence"/>
</dbReference>
<protein>
    <recommendedName>
        <fullName evidence="1">SGNH hydrolase-type esterase domain-containing protein</fullName>
    </recommendedName>
</protein>
<dbReference type="InterPro" id="IPR013830">
    <property type="entry name" value="SGNH_hydro"/>
</dbReference>